<keyword evidence="1" id="KW-0597">Phosphoprotein</keyword>
<feature type="compositionally biased region" description="Low complexity" evidence="2">
    <location>
        <begin position="436"/>
        <end position="452"/>
    </location>
</feature>
<dbReference type="Proteomes" id="UP000800235">
    <property type="component" value="Unassembled WGS sequence"/>
</dbReference>
<dbReference type="Gene3D" id="1.20.1270.60">
    <property type="entry name" value="Arfaptin homology (AH) domain/BAR domain"/>
    <property type="match status" value="1"/>
</dbReference>
<dbReference type="Gene3D" id="2.30.29.30">
    <property type="entry name" value="Pleckstrin-homology domain (PH domain)/Phosphotyrosine-binding domain (PTB)"/>
    <property type="match status" value="1"/>
</dbReference>
<dbReference type="SUPFAM" id="SSF103657">
    <property type="entry name" value="BAR/IMD domain-like"/>
    <property type="match status" value="1"/>
</dbReference>
<protein>
    <recommendedName>
        <fullName evidence="7">PH domain-containing protein</fullName>
    </recommendedName>
</protein>
<dbReference type="Pfam" id="PF20399">
    <property type="entry name" value="PH_20"/>
    <property type="match status" value="1"/>
</dbReference>
<dbReference type="InterPro" id="IPR027267">
    <property type="entry name" value="AH/BAR_dom_sf"/>
</dbReference>
<feature type="domain" description="SLM1/RGC1-like BAR-like" evidence="4">
    <location>
        <begin position="96"/>
        <end position="278"/>
    </location>
</feature>
<proteinExistence type="predicted"/>
<keyword evidence="6" id="KW-1185">Reference proteome</keyword>
<dbReference type="InterPro" id="IPR046868">
    <property type="entry name" value="BAR_4"/>
</dbReference>
<gene>
    <name evidence="5" type="ORF">EJ08DRAFT_690715</name>
</gene>
<accession>A0A9P4NEU4</accession>
<dbReference type="EMBL" id="MU007130">
    <property type="protein sequence ID" value="KAF2418271.1"/>
    <property type="molecule type" value="Genomic_DNA"/>
</dbReference>
<dbReference type="OrthoDB" id="2264563at2759"/>
<feature type="region of interest" description="Disordered" evidence="2">
    <location>
        <begin position="420"/>
        <end position="501"/>
    </location>
</feature>
<feature type="compositionally biased region" description="Polar residues" evidence="2">
    <location>
        <begin position="468"/>
        <end position="479"/>
    </location>
</feature>
<evidence type="ECO:0000259" key="3">
    <source>
        <dbReference type="Pfam" id="PF20399"/>
    </source>
</evidence>
<dbReference type="InterPro" id="IPR011993">
    <property type="entry name" value="PH-like_dom_sf"/>
</dbReference>
<dbReference type="PANTHER" id="PTHR31941">
    <property type="entry name" value="CYTOSKELETAL SIGNALING PROTEIN SLM1"/>
    <property type="match status" value="1"/>
</dbReference>
<evidence type="ECO:0000313" key="5">
    <source>
        <dbReference type="EMBL" id="KAF2418271.1"/>
    </source>
</evidence>
<dbReference type="SUPFAM" id="SSF50729">
    <property type="entry name" value="PH domain-like"/>
    <property type="match status" value="1"/>
</dbReference>
<evidence type="ECO:0000259" key="4">
    <source>
        <dbReference type="Pfam" id="PF20400"/>
    </source>
</evidence>
<feature type="compositionally biased region" description="Acidic residues" evidence="2">
    <location>
        <begin position="25"/>
        <end position="35"/>
    </location>
</feature>
<name>A0A9P4NEU4_9PEZI</name>
<evidence type="ECO:0000313" key="6">
    <source>
        <dbReference type="Proteomes" id="UP000800235"/>
    </source>
</evidence>
<dbReference type="PANTHER" id="PTHR31941:SF1">
    <property type="entry name" value="CYTOSKELETAL SIGNALING PROTEIN SLM1"/>
    <property type="match status" value="1"/>
</dbReference>
<comment type="caution">
    <text evidence="5">The sequence shown here is derived from an EMBL/GenBank/DDBJ whole genome shotgun (WGS) entry which is preliminary data.</text>
</comment>
<organism evidence="5 6">
    <name type="scientific">Tothia fuscella</name>
    <dbReference type="NCBI Taxonomy" id="1048955"/>
    <lineage>
        <taxon>Eukaryota</taxon>
        <taxon>Fungi</taxon>
        <taxon>Dikarya</taxon>
        <taxon>Ascomycota</taxon>
        <taxon>Pezizomycotina</taxon>
        <taxon>Dothideomycetes</taxon>
        <taxon>Pleosporomycetidae</taxon>
        <taxon>Venturiales</taxon>
        <taxon>Cylindrosympodiaceae</taxon>
        <taxon>Tothia</taxon>
    </lineage>
</organism>
<evidence type="ECO:0000256" key="2">
    <source>
        <dbReference type="SAM" id="MobiDB-lite"/>
    </source>
</evidence>
<dbReference type="AlphaFoldDB" id="A0A9P4NEU4"/>
<reference evidence="5" key="1">
    <citation type="journal article" date="2020" name="Stud. Mycol.">
        <title>101 Dothideomycetes genomes: a test case for predicting lifestyles and emergence of pathogens.</title>
        <authorList>
            <person name="Haridas S."/>
            <person name="Albert R."/>
            <person name="Binder M."/>
            <person name="Bloem J."/>
            <person name="Labutti K."/>
            <person name="Salamov A."/>
            <person name="Andreopoulos B."/>
            <person name="Baker S."/>
            <person name="Barry K."/>
            <person name="Bills G."/>
            <person name="Bluhm B."/>
            <person name="Cannon C."/>
            <person name="Castanera R."/>
            <person name="Culley D."/>
            <person name="Daum C."/>
            <person name="Ezra D."/>
            <person name="Gonzalez J."/>
            <person name="Henrissat B."/>
            <person name="Kuo A."/>
            <person name="Liang C."/>
            <person name="Lipzen A."/>
            <person name="Lutzoni F."/>
            <person name="Magnuson J."/>
            <person name="Mondo S."/>
            <person name="Nolan M."/>
            <person name="Ohm R."/>
            <person name="Pangilinan J."/>
            <person name="Park H.-J."/>
            <person name="Ramirez L."/>
            <person name="Alfaro M."/>
            <person name="Sun H."/>
            <person name="Tritt A."/>
            <person name="Yoshinaga Y."/>
            <person name="Zwiers L.-H."/>
            <person name="Turgeon B."/>
            <person name="Goodwin S."/>
            <person name="Spatafora J."/>
            <person name="Crous P."/>
            <person name="Grigoriev I."/>
        </authorList>
    </citation>
    <scope>NUCLEOTIDE SEQUENCE</scope>
    <source>
        <strain evidence="5">CBS 130266</strain>
    </source>
</reference>
<dbReference type="InterPro" id="IPR046869">
    <property type="entry name" value="SLM1/RGC1-like_PH"/>
</dbReference>
<dbReference type="Pfam" id="PF20400">
    <property type="entry name" value="BAR_4"/>
    <property type="match status" value="1"/>
</dbReference>
<evidence type="ECO:0008006" key="7">
    <source>
        <dbReference type="Google" id="ProtNLM"/>
    </source>
</evidence>
<feature type="region of interest" description="Disordered" evidence="2">
    <location>
        <begin position="1"/>
        <end position="35"/>
    </location>
</feature>
<sequence>MAAPSQHSSLPTRSNTTATRSSTLSDDELPGGEDTSEVTKLFHERLQAWKHACGYLEEYLKATEKLQHAHGKEYEKVLKTVSHPLKEAHHFDQQLGGVAGLFESIRSNTTGISNSHYETAKVLKGTVLPMFERLHAEIKAKTKELTKGAGKQSKAVDKARNLTQKHVESFSQQTASFDSTGGKIHAADDPYILQRGIRHRMNKQIIEENNNRQDLIQVQNSFAQFEAHVLQTLQHGLGQFHQIIGQQADQTKVMYGDMVSTGQRIPPDFEWQGFVKRNGNVLIDPAAPPRSMSNISFPNQDHKATQPILAGSLSKKSKLLRKFETAYYVVTPSKFLHQFGTDDDIAKDPVPELSLYLPDCVVGGIDGQLFNVKGKDVSKGKLGVNVSMSHEYQLKANTVPDAQIWWEVLRDCAGQVTNEVPAADSVPNSPAVGHQAGSSDSATAAAAGHPAPLQTQGITNEEKVMSPVENTPHSATTHAAPSGIPPAQTSGVDGKVGDYRP</sequence>
<feature type="domain" description="SLM1/RGC1-like PH" evidence="3">
    <location>
        <begin position="297"/>
        <end position="367"/>
    </location>
</feature>
<evidence type="ECO:0000256" key="1">
    <source>
        <dbReference type="ARBA" id="ARBA00022553"/>
    </source>
</evidence>
<feature type="compositionally biased region" description="Low complexity" evidence="2">
    <location>
        <begin position="12"/>
        <end position="24"/>
    </location>
</feature>
<feature type="compositionally biased region" description="Polar residues" evidence="2">
    <location>
        <begin position="1"/>
        <end position="11"/>
    </location>
</feature>